<evidence type="ECO:0000256" key="3">
    <source>
        <dbReference type="SAM" id="MobiDB-lite"/>
    </source>
</evidence>
<evidence type="ECO:0000256" key="4">
    <source>
        <dbReference type="SAM" id="SignalP"/>
    </source>
</evidence>
<keyword evidence="6" id="KW-1185">Reference proteome</keyword>
<reference evidence="5 6" key="1">
    <citation type="submission" date="2018-05" db="EMBL/GenBank/DDBJ databases">
        <title>Genomic Encyclopedia of Type Strains, Phase IV (KMG-IV): sequencing the most valuable type-strain genomes for metagenomic binning, comparative biology and taxonomic classification.</title>
        <authorList>
            <person name="Goeker M."/>
        </authorList>
    </citation>
    <scope>NUCLEOTIDE SEQUENCE [LARGE SCALE GENOMIC DNA]</scope>
    <source>
        <strain evidence="5 6">DSM 22999</strain>
    </source>
</reference>
<keyword evidence="2 4" id="KW-0732">Signal</keyword>
<evidence type="ECO:0000313" key="6">
    <source>
        <dbReference type="Proteomes" id="UP000245909"/>
    </source>
</evidence>
<comment type="caution">
    <text evidence="5">The sequence shown here is derived from an EMBL/GenBank/DDBJ whole genome shotgun (WGS) entry which is preliminary data.</text>
</comment>
<organism evidence="5 6">
    <name type="scientific">Alitibacter langaaensis DSM 22999</name>
    <dbReference type="NCBI Taxonomy" id="1122935"/>
    <lineage>
        <taxon>Bacteria</taxon>
        <taxon>Pseudomonadati</taxon>
        <taxon>Pseudomonadota</taxon>
        <taxon>Gammaproteobacteria</taxon>
        <taxon>Pasteurellales</taxon>
        <taxon>Pasteurellaceae</taxon>
        <taxon>Alitibacter</taxon>
    </lineage>
</organism>
<feature type="signal peptide" evidence="4">
    <location>
        <begin position="1"/>
        <end position="23"/>
    </location>
</feature>
<evidence type="ECO:0000313" key="5">
    <source>
        <dbReference type="EMBL" id="PVX41325.1"/>
    </source>
</evidence>
<gene>
    <name evidence="5" type="ORF">C8D76_10221</name>
</gene>
<accession>A0A2U0TCG1</accession>
<dbReference type="RefSeq" id="WP_116631119.1">
    <property type="nucleotide sequence ID" value="NZ_QENU01000002.1"/>
</dbReference>
<dbReference type="EMBL" id="QENU01000002">
    <property type="protein sequence ID" value="PVX41325.1"/>
    <property type="molecule type" value="Genomic_DNA"/>
</dbReference>
<dbReference type="PROSITE" id="PS51257">
    <property type="entry name" value="PROKAR_LIPOPROTEIN"/>
    <property type="match status" value="1"/>
</dbReference>
<proteinExistence type="predicted"/>
<evidence type="ECO:0000256" key="2">
    <source>
        <dbReference type="ARBA" id="ARBA00022729"/>
    </source>
</evidence>
<dbReference type="Proteomes" id="UP000245909">
    <property type="component" value="Unassembled WGS sequence"/>
</dbReference>
<dbReference type="AlphaFoldDB" id="A0A2U0TCG1"/>
<dbReference type="InterPro" id="IPR012640">
    <property type="entry name" value="Membr_lipoprot_lipid_attach_CS"/>
</dbReference>
<feature type="chain" id="PRO_5015767653" description="Type IV secretion system putative lipoprotein virB7" evidence="4">
    <location>
        <begin position="24"/>
        <end position="76"/>
    </location>
</feature>
<sequence length="76" mass="8041">MKKLVFLLSITAMLAACSSSESVAPKSSSNEVVQSTNGAKAETTAETKAIEEQDEEGVDENTAAPEVEQNMSDDMD</sequence>
<dbReference type="Pfam" id="PF08139">
    <property type="entry name" value="LPAM_1"/>
    <property type="match status" value="1"/>
</dbReference>
<name>A0A2U0TCG1_9PAST</name>
<feature type="region of interest" description="Disordered" evidence="3">
    <location>
        <begin position="19"/>
        <end position="76"/>
    </location>
</feature>
<feature type="compositionally biased region" description="Low complexity" evidence="3">
    <location>
        <begin position="19"/>
        <end position="29"/>
    </location>
</feature>
<protein>
    <recommendedName>
        <fullName evidence="1">Type IV secretion system putative lipoprotein virB7</fullName>
    </recommendedName>
</protein>
<evidence type="ECO:0000256" key="1">
    <source>
        <dbReference type="ARBA" id="ARBA00017922"/>
    </source>
</evidence>